<keyword evidence="2" id="KW-0805">Transcription regulation</keyword>
<dbReference type="InterPro" id="IPR007627">
    <property type="entry name" value="RNA_pol_sigma70_r2"/>
</dbReference>
<dbReference type="InterPro" id="IPR036388">
    <property type="entry name" value="WH-like_DNA-bd_sf"/>
</dbReference>
<dbReference type="EMBL" id="LT629711">
    <property type="protein sequence ID" value="SDO81296.1"/>
    <property type="molecule type" value="Genomic_DNA"/>
</dbReference>
<dbReference type="NCBIfam" id="TIGR02937">
    <property type="entry name" value="sigma70-ECF"/>
    <property type="match status" value="1"/>
</dbReference>
<dbReference type="InterPro" id="IPR014284">
    <property type="entry name" value="RNA_pol_sigma-70_dom"/>
</dbReference>
<keyword evidence="5" id="KW-0804">Transcription</keyword>
<evidence type="ECO:0000256" key="6">
    <source>
        <dbReference type="SAM" id="MobiDB-lite"/>
    </source>
</evidence>
<protein>
    <submittedName>
        <fullName evidence="9">RNA polymerase sigma-70 factor, ECF subfamily</fullName>
    </submittedName>
</protein>
<organism evidence="9 10">
    <name type="scientific">Pedococcus dokdonensis</name>
    <dbReference type="NCBI Taxonomy" id="443156"/>
    <lineage>
        <taxon>Bacteria</taxon>
        <taxon>Bacillati</taxon>
        <taxon>Actinomycetota</taxon>
        <taxon>Actinomycetes</taxon>
        <taxon>Micrococcales</taxon>
        <taxon>Intrasporangiaceae</taxon>
        <taxon>Pedococcus</taxon>
    </lineage>
</organism>
<feature type="domain" description="RNA polymerase sigma-70 region 2" evidence="7">
    <location>
        <begin position="57"/>
        <end position="120"/>
    </location>
</feature>
<reference evidence="10" key="1">
    <citation type="submission" date="2016-10" db="EMBL/GenBank/DDBJ databases">
        <authorList>
            <person name="Varghese N."/>
            <person name="Submissions S."/>
        </authorList>
    </citation>
    <scope>NUCLEOTIDE SEQUENCE [LARGE SCALE GENOMIC DNA]</scope>
    <source>
        <strain evidence="10">DSM 22329</strain>
    </source>
</reference>
<dbReference type="PANTHER" id="PTHR43133">
    <property type="entry name" value="RNA POLYMERASE ECF-TYPE SIGMA FACTO"/>
    <property type="match status" value="1"/>
</dbReference>
<dbReference type="GO" id="GO:0016987">
    <property type="term" value="F:sigma factor activity"/>
    <property type="evidence" value="ECO:0007669"/>
    <property type="project" value="UniProtKB-KW"/>
</dbReference>
<keyword evidence="10" id="KW-1185">Reference proteome</keyword>
<evidence type="ECO:0000259" key="8">
    <source>
        <dbReference type="Pfam" id="PF08281"/>
    </source>
</evidence>
<dbReference type="Proteomes" id="UP000199077">
    <property type="component" value="Chromosome I"/>
</dbReference>
<evidence type="ECO:0000313" key="10">
    <source>
        <dbReference type="Proteomes" id="UP000199077"/>
    </source>
</evidence>
<evidence type="ECO:0000256" key="1">
    <source>
        <dbReference type="ARBA" id="ARBA00010641"/>
    </source>
</evidence>
<dbReference type="Pfam" id="PF04542">
    <property type="entry name" value="Sigma70_r2"/>
    <property type="match status" value="1"/>
</dbReference>
<dbReference type="Gene3D" id="1.10.1740.10">
    <property type="match status" value="1"/>
</dbReference>
<sequence>MRLGSTGGKKSGSDVNPGGPLARSQSVNDVSGEVAQRRSGLSDPFVRGGAVGYEDFYRREVTGLVALARGLCPPAIAEDIAQEAMLVAYRRWPYVRDLEHPEAWVRRTCANMAVSQFRRRLAELRALSRTRSAAATATGPEYEAFWALVRTLPRRQAQVVALHYLYDLSVADVAATLEVSEGSVKVHLSRARESLSRRLGPAGEER</sequence>
<dbReference type="InterPro" id="IPR013249">
    <property type="entry name" value="RNA_pol_sigma70_r4_t2"/>
</dbReference>
<dbReference type="InterPro" id="IPR039425">
    <property type="entry name" value="RNA_pol_sigma-70-like"/>
</dbReference>
<accession>A0A1H0MLY5</accession>
<evidence type="ECO:0000256" key="3">
    <source>
        <dbReference type="ARBA" id="ARBA00023082"/>
    </source>
</evidence>
<name>A0A1H0MLY5_9MICO</name>
<feature type="domain" description="RNA polymerase sigma factor 70 region 4 type 2" evidence="8">
    <location>
        <begin position="143"/>
        <end position="195"/>
    </location>
</feature>
<dbReference type="GO" id="GO:0003677">
    <property type="term" value="F:DNA binding"/>
    <property type="evidence" value="ECO:0007669"/>
    <property type="project" value="UniProtKB-KW"/>
</dbReference>
<dbReference type="STRING" id="443156.SAMN04489867_0652"/>
<dbReference type="AlphaFoldDB" id="A0A1H0MLY5"/>
<evidence type="ECO:0000256" key="4">
    <source>
        <dbReference type="ARBA" id="ARBA00023125"/>
    </source>
</evidence>
<dbReference type="SUPFAM" id="SSF88659">
    <property type="entry name" value="Sigma3 and sigma4 domains of RNA polymerase sigma factors"/>
    <property type="match status" value="1"/>
</dbReference>
<gene>
    <name evidence="9" type="ORF">SAMN04489867_0652</name>
</gene>
<dbReference type="InterPro" id="IPR013324">
    <property type="entry name" value="RNA_pol_sigma_r3/r4-like"/>
</dbReference>
<dbReference type="SUPFAM" id="SSF88946">
    <property type="entry name" value="Sigma2 domain of RNA polymerase sigma factors"/>
    <property type="match status" value="1"/>
</dbReference>
<evidence type="ECO:0000256" key="5">
    <source>
        <dbReference type="ARBA" id="ARBA00023163"/>
    </source>
</evidence>
<dbReference type="PANTHER" id="PTHR43133:SF50">
    <property type="entry name" value="ECF RNA POLYMERASE SIGMA FACTOR SIGM"/>
    <property type="match status" value="1"/>
</dbReference>
<keyword evidence="3" id="KW-0731">Sigma factor</keyword>
<feature type="compositionally biased region" description="Gly residues" evidence="6">
    <location>
        <begin position="1"/>
        <end position="10"/>
    </location>
</feature>
<dbReference type="InterPro" id="IPR013325">
    <property type="entry name" value="RNA_pol_sigma_r2"/>
</dbReference>
<dbReference type="Pfam" id="PF08281">
    <property type="entry name" value="Sigma70_r4_2"/>
    <property type="match status" value="1"/>
</dbReference>
<evidence type="ECO:0000259" key="7">
    <source>
        <dbReference type="Pfam" id="PF04542"/>
    </source>
</evidence>
<evidence type="ECO:0000313" key="9">
    <source>
        <dbReference type="EMBL" id="SDO81296.1"/>
    </source>
</evidence>
<comment type="similarity">
    <text evidence="1">Belongs to the sigma-70 factor family. ECF subfamily.</text>
</comment>
<proteinExistence type="inferred from homology"/>
<dbReference type="GO" id="GO:0006352">
    <property type="term" value="P:DNA-templated transcription initiation"/>
    <property type="evidence" value="ECO:0007669"/>
    <property type="project" value="InterPro"/>
</dbReference>
<feature type="region of interest" description="Disordered" evidence="6">
    <location>
        <begin position="1"/>
        <end position="35"/>
    </location>
</feature>
<evidence type="ECO:0000256" key="2">
    <source>
        <dbReference type="ARBA" id="ARBA00023015"/>
    </source>
</evidence>
<keyword evidence="4" id="KW-0238">DNA-binding</keyword>
<dbReference type="Gene3D" id="1.10.10.10">
    <property type="entry name" value="Winged helix-like DNA-binding domain superfamily/Winged helix DNA-binding domain"/>
    <property type="match status" value="1"/>
</dbReference>